<evidence type="ECO:0000256" key="2">
    <source>
        <dbReference type="ARBA" id="ARBA00022737"/>
    </source>
</evidence>
<keyword evidence="2" id="KW-0677">Repeat</keyword>
<accession>A0AAW2KVC3</accession>
<gene>
    <name evidence="6" type="ORF">Sradi_5933000</name>
</gene>
<protein>
    <submittedName>
        <fullName evidence="6">Nucleoredoxin 1-1</fullName>
    </submittedName>
</protein>
<dbReference type="PROSITE" id="PS50081">
    <property type="entry name" value="ZF_DAG_PE_2"/>
    <property type="match status" value="1"/>
</dbReference>
<comment type="caution">
    <text evidence="6">The sequence shown here is derived from an EMBL/GenBank/DDBJ whole genome shotgun (WGS) entry which is preliminary data.</text>
</comment>
<keyword evidence="1" id="KW-0479">Metal-binding</keyword>
<sequence length="299" mass="33743">MEYPKSKWYEFQHLPWLPCPRIPLSISLTLRIHSAAFDNQQDYLCNGCKTLGNGNRYRCQRCDFDLHDYCGTCPRFLSSFMHKNHSLSLVTRKPQGTRQVHRICDVCRDPVEGLFYRCKECEFDVHPLCTQLPEKLQHALHKTHPLILQSSTVPGFCAVCRGSCSSWRYRCGVCNFDIHLECVLVPIVPCTEKGQGSKTRGVPMYDQGIPFQPPPQFAGPYGYGWPGGPGNGYPFGPNMQQNHQYTYPNNFMPQNQQVGSSNNGTGRLRKSMFALVAQIGFGVVSNMIFGVDLSSLFSG</sequence>
<dbReference type="GO" id="GO:0046872">
    <property type="term" value="F:metal ion binding"/>
    <property type="evidence" value="ECO:0007669"/>
    <property type="project" value="UniProtKB-KW"/>
</dbReference>
<dbReference type="Gene3D" id="3.30.60.20">
    <property type="match status" value="2"/>
</dbReference>
<organism evidence="6">
    <name type="scientific">Sesamum radiatum</name>
    <name type="common">Black benniseed</name>
    <dbReference type="NCBI Taxonomy" id="300843"/>
    <lineage>
        <taxon>Eukaryota</taxon>
        <taxon>Viridiplantae</taxon>
        <taxon>Streptophyta</taxon>
        <taxon>Embryophyta</taxon>
        <taxon>Tracheophyta</taxon>
        <taxon>Spermatophyta</taxon>
        <taxon>Magnoliopsida</taxon>
        <taxon>eudicotyledons</taxon>
        <taxon>Gunneridae</taxon>
        <taxon>Pentapetalae</taxon>
        <taxon>asterids</taxon>
        <taxon>lamiids</taxon>
        <taxon>Lamiales</taxon>
        <taxon>Pedaliaceae</taxon>
        <taxon>Sesamum</taxon>
    </lineage>
</organism>
<feature type="transmembrane region" description="Helical" evidence="4">
    <location>
        <begin position="272"/>
        <end position="291"/>
    </location>
</feature>
<keyword evidence="4" id="KW-1133">Transmembrane helix</keyword>
<dbReference type="InterPro" id="IPR004146">
    <property type="entry name" value="DC1"/>
</dbReference>
<evidence type="ECO:0000259" key="5">
    <source>
        <dbReference type="PROSITE" id="PS50081"/>
    </source>
</evidence>
<reference evidence="6" key="2">
    <citation type="journal article" date="2024" name="Plant">
        <title>Genomic evolution and insights into agronomic trait innovations of Sesamum species.</title>
        <authorList>
            <person name="Miao H."/>
            <person name="Wang L."/>
            <person name="Qu L."/>
            <person name="Liu H."/>
            <person name="Sun Y."/>
            <person name="Le M."/>
            <person name="Wang Q."/>
            <person name="Wei S."/>
            <person name="Zheng Y."/>
            <person name="Lin W."/>
            <person name="Duan Y."/>
            <person name="Cao H."/>
            <person name="Xiong S."/>
            <person name="Wang X."/>
            <person name="Wei L."/>
            <person name="Li C."/>
            <person name="Ma Q."/>
            <person name="Ju M."/>
            <person name="Zhao R."/>
            <person name="Li G."/>
            <person name="Mu C."/>
            <person name="Tian Q."/>
            <person name="Mei H."/>
            <person name="Zhang T."/>
            <person name="Gao T."/>
            <person name="Zhang H."/>
        </authorList>
    </citation>
    <scope>NUCLEOTIDE SEQUENCE</scope>
    <source>
        <strain evidence="6">G02</strain>
    </source>
</reference>
<evidence type="ECO:0000256" key="1">
    <source>
        <dbReference type="ARBA" id="ARBA00022723"/>
    </source>
</evidence>
<evidence type="ECO:0000256" key="4">
    <source>
        <dbReference type="SAM" id="Phobius"/>
    </source>
</evidence>
<evidence type="ECO:0000313" key="6">
    <source>
        <dbReference type="EMBL" id="KAL0309907.1"/>
    </source>
</evidence>
<dbReference type="InterPro" id="IPR046349">
    <property type="entry name" value="C1-like_sf"/>
</dbReference>
<feature type="domain" description="Phorbol-ester/DAG-type" evidence="5">
    <location>
        <begin position="143"/>
        <end position="190"/>
    </location>
</feature>
<keyword evidence="4" id="KW-0812">Transmembrane</keyword>
<dbReference type="AlphaFoldDB" id="A0AAW2KVC3"/>
<dbReference type="SMART" id="SM00109">
    <property type="entry name" value="C1"/>
    <property type="match status" value="2"/>
</dbReference>
<dbReference type="Pfam" id="PF03107">
    <property type="entry name" value="C1_2"/>
    <property type="match status" value="3"/>
</dbReference>
<dbReference type="EMBL" id="JACGWJ010000027">
    <property type="protein sequence ID" value="KAL0309907.1"/>
    <property type="molecule type" value="Genomic_DNA"/>
</dbReference>
<evidence type="ECO:0000256" key="3">
    <source>
        <dbReference type="ARBA" id="ARBA00022833"/>
    </source>
</evidence>
<dbReference type="PANTHER" id="PTHR47841">
    <property type="entry name" value="DIACYLGLYCEROL KINASE THETA-LIKE-RELATED"/>
    <property type="match status" value="1"/>
</dbReference>
<reference evidence="6" key="1">
    <citation type="submission" date="2020-06" db="EMBL/GenBank/DDBJ databases">
        <authorList>
            <person name="Li T."/>
            <person name="Hu X."/>
            <person name="Zhang T."/>
            <person name="Song X."/>
            <person name="Zhang H."/>
            <person name="Dai N."/>
            <person name="Sheng W."/>
            <person name="Hou X."/>
            <person name="Wei L."/>
        </authorList>
    </citation>
    <scope>NUCLEOTIDE SEQUENCE</scope>
    <source>
        <strain evidence="6">G02</strain>
        <tissue evidence="6">Leaf</tissue>
    </source>
</reference>
<keyword evidence="3" id="KW-0862">Zinc</keyword>
<name>A0AAW2KVC3_SESRA</name>
<keyword evidence="4" id="KW-0472">Membrane</keyword>
<dbReference type="SUPFAM" id="SSF57889">
    <property type="entry name" value="Cysteine-rich domain"/>
    <property type="match status" value="2"/>
</dbReference>
<proteinExistence type="predicted"/>
<dbReference type="PANTHER" id="PTHR47841:SF7">
    <property type="entry name" value="CYSTEINE_HISTIDINE-RICH C1 DOMAIN PROTEIN"/>
    <property type="match status" value="1"/>
</dbReference>
<dbReference type="InterPro" id="IPR002219">
    <property type="entry name" value="PKC_DAG/PE"/>
</dbReference>